<gene>
    <name evidence="2" type="primary">LOC106808004</name>
</gene>
<keyword evidence="1" id="KW-1185">Reference proteome</keyword>
<dbReference type="Proteomes" id="UP000695022">
    <property type="component" value="Unplaced"/>
</dbReference>
<reference evidence="2" key="1">
    <citation type="submission" date="2025-08" db="UniProtKB">
        <authorList>
            <consortium name="RefSeq"/>
        </authorList>
    </citation>
    <scope>IDENTIFICATION</scope>
</reference>
<dbReference type="GeneID" id="106808004"/>
<name>A0ABM1E1F5_PRICU</name>
<evidence type="ECO:0000313" key="2">
    <source>
        <dbReference type="RefSeq" id="XP_014666026.1"/>
    </source>
</evidence>
<dbReference type="InterPro" id="IPR011330">
    <property type="entry name" value="Glyco_hydro/deAcase_b/a-brl"/>
</dbReference>
<accession>A0ABM1E1F5</accession>
<sequence>MVLLSMDEALRVEDYNHLVQQMLKKVGADRRREPRTNPNGCPAVATFFTSHQFTDYAAVQSLYSEGNEIAAHSITKRLPAEFWRDASDADYVAEFADQRTLFRELAGIPDDRIRGMRAAYLQTSGNDMINMAKNNGFAWDSSYPTAIINPPLWPYTFDYKTTAGCAIAPCPTAPISGLWEIPLIDWLDTNDTLCANVDSCYFPNDKEEALVLLRSNFARHYETNRAPFTLNLRARWFLNDAYYNMEALQEFLDEIQSNSDVFMVTYSQALNWIQNPAPLSNLGDVFACDYSDRTPLCEHPNLCGYLNITYAPNDEDHPGDRFFQTCAECPEVYPWVNNPSGIAEP</sequence>
<proteinExistence type="predicted"/>
<dbReference type="Gene3D" id="3.20.20.370">
    <property type="entry name" value="Glycoside hydrolase/deacetylase"/>
    <property type="match status" value="1"/>
</dbReference>
<dbReference type="RefSeq" id="XP_014666026.1">
    <property type="nucleotide sequence ID" value="XM_014810540.1"/>
</dbReference>
<evidence type="ECO:0000313" key="1">
    <source>
        <dbReference type="Proteomes" id="UP000695022"/>
    </source>
</evidence>
<dbReference type="InterPro" id="IPR052740">
    <property type="entry name" value="CE4"/>
</dbReference>
<protein>
    <submittedName>
        <fullName evidence="2">Uncharacterized protein LOC106808004</fullName>
    </submittedName>
</protein>
<dbReference type="PANTHER" id="PTHR45985">
    <property type="match status" value="1"/>
</dbReference>
<organism evidence="1 2">
    <name type="scientific">Priapulus caudatus</name>
    <name type="common">Priapulid worm</name>
    <dbReference type="NCBI Taxonomy" id="37621"/>
    <lineage>
        <taxon>Eukaryota</taxon>
        <taxon>Metazoa</taxon>
        <taxon>Ecdysozoa</taxon>
        <taxon>Scalidophora</taxon>
        <taxon>Priapulida</taxon>
        <taxon>Priapulimorpha</taxon>
        <taxon>Priapulimorphida</taxon>
        <taxon>Priapulidae</taxon>
        <taxon>Priapulus</taxon>
    </lineage>
</organism>
<dbReference type="SUPFAM" id="SSF88713">
    <property type="entry name" value="Glycoside hydrolase/deacetylase"/>
    <property type="match status" value="1"/>
</dbReference>
<dbReference type="PANTHER" id="PTHR45985:SF3">
    <property type="entry name" value="CHITIN DEACETYLASE-LIKE 4"/>
    <property type="match status" value="1"/>
</dbReference>